<dbReference type="EMBL" id="SMOL01000753">
    <property type="protein sequence ID" value="KAB2600184.1"/>
    <property type="molecule type" value="Genomic_DNA"/>
</dbReference>
<feature type="coiled-coil region" evidence="1">
    <location>
        <begin position="258"/>
        <end position="285"/>
    </location>
</feature>
<feature type="compositionally biased region" description="Basic and acidic residues" evidence="2">
    <location>
        <begin position="7"/>
        <end position="23"/>
    </location>
</feature>
<reference evidence="3 4" key="1">
    <citation type="submission" date="2019-09" db="EMBL/GenBank/DDBJ databases">
        <authorList>
            <person name="Ou C."/>
        </authorList>
    </citation>
    <scope>NUCLEOTIDE SEQUENCE [LARGE SCALE GENOMIC DNA]</scope>
    <source>
        <strain evidence="3">S2</strain>
        <tissue evidence="3">Leaf</tissue>
    </source>
</reference>
<protein>
    <submittedName>
        <fullName evidence="3">Uncharacterized protein</fullName>
    </submittedName>
</protein>
<dbReference type="Proteomes" id="UP000327157">
    <property type="component" value="Chromosome 13"/>
</dbReference>
<sequence length="328" mass="37271">MANGDARSSKTMDGEGSGKDKKKRAEVLVRHTYGGSCYRITAEELIGVVKSDERASFWSDVGALVHVKCVVDWESWRAIPEELKMHMIDELAPNWDIDKCNPNLMKAIDNMFKSHFQEWKFDNHCVHYYDLMNLDANQTQYINNLCACRFTQWKSDLHKHYELFYSPEVGLAVGKKCRQTRSIGRRRNFFTGPAHDASLIGWKSNVRGVKVSEIDMFKEVYVRPGDELTEQLHLSYSTFECSTGAWESPPSEPSASSYRQIIEEVKTLTSEVADQNERIATQQSQIAAQTNLMNQIFPDVEPPPEMTSQPPDIVAPPVGDCDVAGYLF</sequence>
<comment type="caution">
    <text evidence="3">The sequence shown here is derived from an EMBL/GenBank/DDBJ whole genome shotgun (WGS) entry which is preliminary data.</text>
</comment>
<organism evidence="3 4">
    <name type="scientific">Pyrus ussuriensis x Pyrus communis</name>
    <dbReference type="NCBI Taxonomy" id="2448454"/>
    <lineage>
        <taxon>Eukaryota</taxon>
        <taxon>Viridiplantae</taxon>
        <taxon>Streptophyta</taxon>
        <taxon>Embryophyta</taxon>
        <taxon>Tracheophyta</taxon>
        <taxon>Spermatophyta</taxon>
        <taxon>Magnoliopsida</taxon>
        <taxon>eudicotyledons</taxon>
        <taxon>Gunneridae</taxon>
        <taxon>Pentapetalae</taxon>
        <taxon>rosids</taxon>
        <taxon>fabids</taxon>
        <taxon>Rosales</taxon>
        <taxon>Rosaceae</taxon>
        <taxon>Amygdaloideae</taxon>
        <taxon>Maleae</taxon>
        <taxon>Pyrus</taxon>
    </lineage>
</organism>
<evidence type="ECO:0000313" key="4">
    <source>
        <dbReference type="Proteomes" id="UP000327157"/>
    </source>
</evidence>
<feature type="region of interest" description="Disordered" evidence="2">
    <location>
        <begin position="1"/>
        <end position="23"/>
    </location>
</feature>
<evidence type="ECO:0000256" key="1">
    <source>
        <dbReference type="SAM" id="Coils"/>
    </source>
</evidence>
<evidence type="ECO:0000313" key="3">
    <source>
        <dbReference type="EMBL" id="KAB2600184.1"/>
    </source>
</evidence>
<reference evidence="4" key="2">
    <citation type="submission" date="2019-10" db="EMBL/GenBank/DDBJ databases">
        <title>A de novo genome assembly of a pear dwarfing rootstock.</title>
        <authorList>
            <person name="Wang F."/>
            <person name="Wang J."/>
            <person name="Li S."/>
            <person name="Zhang Y."/>
            <person name="Fang M."/>
            <person name="Ma L."/>
            <person name="Zhao Y."/>
            <person name="Jiang S."/>
        </authorList>
    </citation>
    <scope>NUCLEOTIDE SEQUENCE [LARGE SCALE GENOMIC DNA]</scope>
</reference>
<accession>A0A5N5FPJ4</accession>
<keyword evidence="1" id="KW-0175">Coiled coil</keyword>
<evidence type="ECO:0000256" key="2">
    <source>
        <dbReference type="SAM" id="MobiDB-lite"/>
    </source>
</evidence>
<keyword evidence="4" id="KW-1185">Reference proteome</keyword>
<reference evidence="3 4" key="3">
    <citation type="submission" date="2019-11" db="EMBL/GenBank/DDBJ databases">
        <title>A de novo genome assembly of a pear dwarfing rootstock.</title>
        <authorList>
            <person name="Wang F."/>
            <person name="Wang J."/>
            <person name="Li S."/>
            <person name="Zhang Y."/>
            <person name="Fang M."/>
            <person name="Ma L."/>
            <person name="Zhao Y."/>
            <person name="Jiang S."/>
        </authorList>
    </citation>
    <scope>NUCLEOTIDE SEQUENCE [LARGE SCALE GENOMIC DNA]</scope>
    <source>
        <strain evidence="3">S2</strain>
        <tissue evidence="3">Leaf</tissue>
    </source>
</reference>
<name>A0A5N5FPJ4_9ROSA</name>
<dbReference type="AlphaFoldDB" id="A0A5N5FPJ4"/>
<proteinExistence type="predicted"/>
<gene>
    <name evidence="3" type="ORF">D8674_010455</name>
</gene>